<feature type="domain" description="N-acetyltransferase" evidence="1">
    <location>
        <begin position="1"/>
        <end position="144"/>
    </location>
</feature>
<dbReference type="EMBL" id="JABWGV010000001">
    <property type="protein sequence ID" value="NVD44171.1"/>
    <property type="molecule type" value="Genomic_DNA"/>
</dbReference>
<sequence length="145" mass="16198">MSVMEDAFDAHWGEAWNRRQLSDSLISPATHYLLIAADGETPKSGEPAAGFLLSRCIAGEEEMLLVAVRREYQGRGLGSKLIERFCTAARERGASELFLEMRHNNPARSLYEANGFTPIGRRANYYTLKSREKADAITYSKKLPG</sequence>
<dbReference type="PANTHER" id="PTHR43617">
    <property type="entry name" value="L-AMINO ACID N-ACETYLTRANSFERASE"/>
    <property type="match status" value="1"/>
</dbReference>
<dbReference type="SUPFAM" id="SSF55729">
    <property type="entry name" value="Acyl-CoA N-acyltransferases (Nat)"/>
    <property type="match status" value="1"/>
</dbReference>
<dbReference type="GO" id="GO:0008999">
    <property type="term" value="F:protein-N-terminal-alanine acetyltransferase activity"/>
    <property type="evidence" value="ECO:0007669"/>
    <property type="project" value="TreeGrafter"/>
</dbReference>
<dbReference type="PANTHER" id="PTHR43617:SF20">
    <property type="entry name" value="N-ALPHA-ACETYLTRANSFERASE RIMI"/>
    <property type="match status" value="1"/>
</dbReference>
<evidence type="ECO:0000313" key="2">
    <source>
        <dbReference type="EMBL" id="NVD44171.1"/>
    </source>
</evidence>
<dbReference type="InterPro" id="IPR016181">
    <property type="entry name" value="Acyl_CoA_acyltransferase"/>
</dbReference>
<proteinExistence type="predicted"/>
<organism evidence="2 3">
    <name type="scientific">Qipengyuania atrilutea</name>
    <dbReference type="NCBI Taxonomy" id="2744473"/>
    <lineage>
        <taxon>Bacteria</taxon>
        <taxon>Pseudomonadati</taxon>
        <taxon>Pseudomonadota</taxon>
        <taxon>Alphaproteobacteria</taxon>
        <taxon>Sphingomonadales</taxon>
        <taxon>Erythrobacteraceae</taxon>
        <taxon>Qipengyuania</taxon>
    </lineage>
</organism>
<protein>
    <submittedName>
        <fullName evidence="2">GNAT family N-acetyltransferase</fullName>
    </submittedName>
</protein>
<gene>
    <name evidence="2" type="ORF">HUV48_03945</name>
</gene>
<dbReference type="Proteomes" id="UP000561438">
    <property type="component" value="Unassembled WGS sequence"/>
</dbReference>
<dbReference type="InterPro" id="IPR000182">
    <property type="entry name" value="GNAT_dom"/>
</dbReference>
<evidence type="ECO:0000259" key="1">
    <source>
        <dbReference type="PROSITE" id="PS51186"/>
    </source>
</evidence>
<accession>A0A850GX86</accession>
<dbReference type="CDD" id="cd04301">
    <property type="entry name" value="NAT_SF"/>
    <property type="match status" value="1"/>
</dbReference>
<keyword evidence="3" id="KW-1185">Reference proteome</keyword>
<dbReference type="PROSITE" id="PS51186">
    <property type="entry name" value="GNAT"/>
    <property type="match status" value="1"/>
</dbReference>
<evidence type="ECO:0000313" key="3">
    <source>
        <dbReference type="Proteomes" id="UP000561438"/>
    </source>
</evidence>
<comment type="caution">
    <text evidence="2">The sequence shown here is derived from an EMBL/GenBank/DDBJ whole genome shotgun (WGS) entry which is preliminary data.</text>
</comment>
<keyword evidence="2" id="KW-0808">Transferase</keyword>
<dbReference type="Gene3D" id="3.40.630.30">
    <property type="match status" value="1"/>
</dbReference>
<dbReference type="AlphaFoldDB" id="A0A850GX86"/>
<reference evidence="2 3" key="1">
    <citation type="submission" date="2020-06" db="EMBL/GenBank/DDBJ databases">
        <title>Altererythrobacter sp. HHU K3-1.</title>
        <authorList>
            <person name="Zhang D."/>
            <person name="Xue H."/>
        </authorList>
    </citation>
    <scope>NUCLEOTIDE SEQUENCE [LARGE SCALE GENOMIC DNA]</scope>
    <source>
        <strain evidence="2 3">HHU K3-1</strain>
    </source>
</reference>
<name>A0A850GX86_9SPHN</name>
<dbReference type="Pfam" id="PF00583">
    <property type="entry name" value="Acetyltransf_1"/>
    <property type="match status" value="1"/>
</dbReference>
<dbReference type="InterPro" id="IPR050276">
    <property type="entry name" value="MshD_Acetyltransferase"/>
</dbReference>